<feature type="transmembrane region" description="Helical" evidence="5">
    <location>
        <begin position="217"/>
        <end position="242"/>
    </location>
</feature>
<organism evidence="7">
    <name type="scientific">Desulfobacca acetoxidans</name>
    <dbReference type="NCBI Taxonomy" id="60893"/>
    <lineage>
        <taxon>Bacteria</taxon>
        <taxon>Pseudomonadati</taxon>
        <taxon>Thermodesulfobacteriota</taxon>
        <taxon>Desulfobaccia</taxon>
        <taxon>Desulfobaccales</taxon>
        <taxon>Desulfobaccaceae</taxon>
        <taxon>Desulfobacca</taxon>
    </lineage>
</organism>
<feature type="transmembrane region" description="Helical" evidence="5">
    <location>
        <begin position="140"/>
        <end position="161"/>
    </location>
</feature>
<feature type="transmembrane region" description="Helical" evidence="5">
    <location>
        <begin position="248"/>
        <end position="269"/>
    </location>
</feature>
<feature type="transmembrane region" description="Helical" evidence="5">
    <location>
        <begin position="342"/>
        <end position="364"/>
    </location>
</feature>
<evidence type="ECO:0000256" key="3">
    <source>
        <dbReference type="ARBA" id="ARBA00022989"/>
    </source>
</evidence>
<feature type="transmembrane region" description="Helical" evidence="5">
    <location>
        <begin position="281"/>
        <end position="301"/>
    </location>
</feature>
<name>A0A7C5AMX3_9BACT</name>
<proteinExistence type="predicted"/>
<feature type="transmembrane region" description="Helical" evidence="5">
    <location>
        <begin position="12"/>
        <end position="29"/>
    </location>
</feature>
<dbReference type="InterPro" id="IPR005828">
    <property type="entry name" value="MFS_sugar_transport-like"/>
</dbReference>
<evidence type="ECO:0000256" key="5">
    <source>
        <dbReference type="SAM" id="Phobius"/>
    </source>
</evidence>
<dbReference type="Pfam" id="PF00083">
    <property type="entry name" value="Sugar_tr"/>
    <property type="match status" value="1"/>
</dbReference>
<dbReference type="SUPFAM" id="SSF103473">
    <property type="entry name" value="MFS general substrate transporter"/>
    <property type="match status" value="1"/>
</dbReference>
<feature type="domain" description="Major facilitator superfamily (MFS) profile" evidence="6">
    <location>
        <begin position="15"/>
        <end position="395"/>
    </location>
</feature>
<dbReference type="GO" id="GO:0022857">
    <property type="term" value="F:transmembrane transporter activity"/>
    <property type="evidence" value="ECO:0007669"/>
    <property type="project" value="InterPro"/>
</dbReference>
<keyword evidence="3 5" id="KW-1133">Transmembrane helix</keyword>
<dbReference type="Gene3D" id="1.20.1250.20">
    <property type="entry name" value="MFS general substrate transporter like domains"/>
    <property type="match status" value="2"/>
</dbReference>
<feature type="transmembrane region" description="Helical" evidence="5">
    <location>
        <begin position="49"/>
        <end position="69"/>
    </location>
</feature>
<evidence type="ECO:0000256" key="4">
    <source>
        <dbReference type="ARBA" id="ARBA00023136"/>
    </source>
</evidence>
<dbReference type="InterPro" id="IPR020846">
    <property type="entry name" value="MFS_dom"/>
</dbReference>
<feature type="transmembrane region" description="Helical" evidence="5">
    <location>
        <begin position="81"/>
        <end position="101"/>
    </location>
</feature>
<dbReference type="AlphaFoldDB" id="A0A7C5AMX3"/>
<gene>
    <name evidence="7" type="ORF">ENW48_10505</name>
</gene>
<sequence length="398" mass="42471">MIERELLSSNSYRFSLTVCCLLGFASYVASYMRIPVVPLFAKELGADPVMVGLINSTFLLTTGICAFPLGMVADRYGRRPLIHAGLLLSLVTALLLAVSHFPWHLLLIYIFFGLGLAAIGPTLMAYVADISPSTHLGRSYGAYTLAIYSGMSLGPALGGLISQWLGFRLLFVASAALTGLITWLAWIFLPESGAASHPAAAPVSASSRQRLLRNRPLWGCWTVTLGGCFGLGMFITFAPLFLQAQHLHVGRIGLIFGLQAAVNALSRIPLGRLSDRLNRRWLLATAGFLTLSGALALFGLSRSFSQFLLTSGLLGFAMGLGFTPLGALIAEVVPTADRGLAMGGYNTCIYVGMMLSSALMGGIISRRGFGAGYLLAALVVALATGIFLLLIRERDSRK</sequence>
<accession>A0A7C5AMX3</accession>
<feature type="transmembrane region" description="Helical" evidence="5">
    <location>
        <begin position="307"/>
        <end position="330"/>
    </location>
</feature>
<keyword evidence="4 5" id="KW-0472">Membrane</keyword>
<dbReference type="GO" id="GO:0016020">
    <property type="term" value="C:membrane"/>
    <property type="evidence" value="ECO:0007669"/>
    <property type="project" value="UniProtKB-SubCell"/>
</dbReference>
<dbReference type="PROSITE" id="PS50850">
    <property type="entry name" value="MFS"/>
    <property type="match status" value="1"/>
</dbReference>
<feature type="transmembrane region" description="Helical" evidence="5">
    <location>
        <begin position="370"/>
        <end position="391"/>
    </location>
</feature>
<reference evidence="7" key="1">
    <citation type="journal article" date="2020" name="mSystems">
        <title>Genome- and Community-Level Interaction Insights into Carbon Utilization and Element Cycling Functions of Hydrothermarchaeota in Hydrothermal Sediment.</title>
        <authorList>
            <person name="Zhou Z."/>
            <person name="Liu Y."/>
            <person name="Xu W."/>
            <person name="Pan J."/>
            <person name="Luo Z.H."/>
            <person name="Li M."/>
        </authorList>
    </citation>
    <scope>NUCLEOTIDE SEQUENCE [LARGE SCALE GENOMIC DNA]</scope>
    <source>
        <strain evidence="7">SpSt-853</strain>
    </source>
</reference>
<evidence type="ECO:0000313" key="7">
    <source>
        <dbReference type="EMBL" id="HGZ12626.1"/>
    </source>
</evidence>
<evidence type="ECO:0000259" key="6">
    <source>
        <dbReference type="PROSITE" id="PS50850"/>
    </source>
</evidence>
<dbReference type="PANTHER" id="PTHR23518:SF2">
    <property type="entry name" value="MAJOR FACILITATOR SUPERFAMILY TRANSPORTER"/>
    <property type="match status" value="1"/>
</dbReference>
<dbReference type="EMBL" id="DTKJ01000073">
    <property type="protein sequence ID" value="HGZ12626.1"/>
    <property type="molecule type" value="Genomic_DNA"/>
</dbReference>
<dbReference type="PANTHER" id="PTHR23518">
    <property type="entry name" value="C-METHYLTRANSFERASE"/>
    <property type="match status" value="1"/>
</dbReference>
<comment type="caution">
    <text evidence="7">The sequence shown here is derived from an EMBL/GenBank/DDBJ whole genome shotgun (WGS) entry which is preliminary data.</text>
</comment>
<evidence type="ECO:0000256" key="2">
    <source>
        <dbReference type="ARBA" id="ARBA00022692"/>
    </source>
</evidence>
<comment type="subcellular location">
    <subcellularLocation>
        <location evidence="1">Membrane</location>
        <topology evidence="1">Multi-pass membrane protein</topology>
    </subcellularLocation>
</comment>
<dbReference type="InterPro" id="IPR011701">
    <property type="entry name" value="MFS"/>
</dbReference>
<dbReference type="CDD" id="cd17325">
    <property type="entry name" value="MFS_MdtG_SLC18_like"/>
    <property type="match status" value="1"/>
</dbReference>
<dbReference type="InterPro" id="IPR036259">
    <property type="entry name" value="MFS_trans_sf"/>
</dbReference>
<keyword evidence="2 5" id="KW-0812">Transmembrane</keyword>
<dbReference type="InterPro" id="IPR005829">
    <property type="entry name" value="Sugar_transporter_CS"/>
</dbReference>
<feature type="transmembrane region" description="Helical" evidence="5">
    <location>
        <begin position="107"/>
        <end position="128"/>
    </location>
</feature>
<dbReference type="PROSITE" id="PS00216">
    <property type="entry name" value="SUGAR_TRANSPORT_1"/>
    <property type="match status" value="1"/>
</dbReference>
<feature type="transmembrane region" description="Helical" evidence="5">
    <location>
        <begin position="167"/>
        <end position="189"/>
    </location>
</feature>
<protein>
    <submittedName>
        <fullName evidence="7">MFS transporter</fullName>
    </submittedName>
</protein>
<evidence type="ECO:0000256" key="1">
    <source>
        <dbReference type="ARBA" id="ARBA00004141"/>
    </source>
</evidence>
<dbReference type="PROSITE" id="PS00217">
    <property type="entry name" value="SUGAR_TRANSPORT_2"/>
    <property type="match status" value="1"/>
</dbReference>
<dbReference type="Pfam" id="PF07690">
    <property type="entry name" value="MFS_1"/>
    <property type="match status" value="1"/>
</dbReference>